<reference evidence="2 3" key="1">
    <citation type="journal article" date="2012" name="J. Bacteriol.">
        <title>Complete genome sequences of Desulfosporosinus orientis DSM765T, Desulfosporosinus youngiae DSM17734T, Desulfosporosinus meridiei DSM13257T, and Desulfosporosinus acidiphilus DSM22704T.</title>
        <authorList>
            <person name="Pester M."/>
            <person name="Brambilla E."/>
            <person name="Alazard D."/>
            <person name="Rattei T."/>
            <person name="Weinmaier T."/>
            <person name="Han J."/>
            <person name="Lucas S."/>
            <person name="Lapidus A."/>
            <person name="Cheng J.F."/>
            <person name="Goodwin L."/>
            <person name="Pitluck S."/>
            <person name="Peters L."/>
            <person name="Ovchinnikova G."/>
            <person name="Teshima H."/>
            <person name="Detter J.C."/>
            <person name="Han C.S."/>
            <person name="Tapia R."/>
            <person name="Land M.L."/>
            <person name="Hauser L."/>
            <person name="Kyrpides N.C."/>
            <person name="Ivanova N.N."/>
            <person name="Pagani I."/>
            <person name="Huntmann M."/>
            <person name="Wei C.L."/>
            <person name="Davenport K.W."/>
            <person name="Daligault H."/>
            <person name="Chain P.S."/>
            <person name="Chen A."/>
            <person name="Mavromatis K."/>
            <person name="Markowitz V."/>
            <person name="Szeto E."/>
            <person name="Mikhailova N."/>
            <person name="Pati A."/>
            <person name="Wagner M."/>
            <person name="Woyke T."/>
            <person name="Ollivier B."/>
            <person name="Klenk H.P."/>
            <person name="Spring S."/>
            <person name="Loy A."/>
        </authorList>
    </citation>
    <scope>NUCLEOTIDE SEQUENCE [LARGE SCALE GENOMIC DNA]</scope>
    <source>
        <strain evidence="3">ATCC BAA-275 / DSM 13257 / NCIMB 13706 / S10</strain>
    </source>
</reference>
<keyword evidence="3" id="KW-1185">Reference proteome</keyword>
<feature type="domain" description="TnsA endonuclease N-terminal" evidence="1">
    <location>
        <begin position="46"/>
        <end position="123"/>
    </location>
</feature>
<dbReference type="GO" id="GO:0003676">
    <property type="term" value="F:nucleic acid binding"/>
    <property type="evidence" value="ECO:0007669"/>
    <property type="project" value="InterPro"/>
</dbReference>
<evidence type="ECO:0000259" key="1">
    <source>
        <dbReference type="Pfam" id="PF08722"/>
    </source>
</evidence>
<evidence type="ECO:0000313" key="2">
    <source>
        <dbReference type="EMBL" id="AFQ42443.1"/>
    </source>
</evidence>
<dbReference type="OrthoDB" id="509902at2"/>
<dbReference type="InterPro" id="IPR011856">
    <property type="entry name" value="tRNA_endonuc-like_dom_sf"/>
</dbReference>
<dbReference type="InterPro" id="IPR011335">
    <property type="entry name" value="Restrct_endonuc-II-like"/>
</dbReference>
<dbReference type="AlphaFoldDB" id="J7ITL7"/>
<dbReference type="InterPro" id="IPR014833">
    <property type="entry name" value="TnsA_N"/>
</dbReference>
<keyword evidence="2" id="KW-0540">Nuclease</keyword>
<organism evidence="2 3">
    <name type="scientific">Desulfosporosinus meridiei (strain ATCC BAA-275 / DSM 13257 / KCTC 12902 / NCIMB 13706 / S10)</name>
    <dbReference type="NCBI Taxonomy" id="768704"/>
    <lineage>
        <taxon>Bacteria</taxon>
        <taxon>Bacillati</taxon>
        <taxon>Bacillota</taxon>
        <taxon>Clostridia</taxon>
        <taxon>Eubacteriales</taxon>
        <taxon>Desulfitobacteriaceae</taxon>
        <taxon>Desulfosporosinus</taxon>
    </lineage>
</organism>
<dbReference type="HOGENOM" id="CLU_100949_0_0_9"/>
<dbReference type="eggNOG" id="ENOG503250E">
    <property type="taxonomic scope" value="Bacteria"/>
</dbReference>
<protein>
    <submittedName>
        <fullName evidence="2">TnsA endonuclease N terminal</fullName>
    </submittedName>
</protein>
<dbReference type="Proteomes" id="UP000005262">
    <property type="component" value="Chromosome"/>
</dbReference>
<sequence length="214" mass="25129">MPVRKIQNTSSKKHTGIFPSEKNGRLIEWESLLERDYIYLLEFDRGVKSYTEQPLTLKTKLNGKTYKYTPDVLVVRDNISMLIEVKPKNKLIKLKEDEKFRAKVTAANSYCKEQGYKFVIVTDEDIRTGELLNNVKRMFKFSRIVVPSADFLTIRNQLMTYGPMHIKELSQKLYDNERQQKRIQAMVFSLLYSQKLVCDLMKEKISLATYVELP</sequence>
<reference evidence="3" key="2">
    <citation type="submission" date="2012-08" db="EMBL/GenBank/DDBJ databases">
        <title>Finished genome of Desulfosporosinus meridiei DSM 13257.</title>
        <authorList>
            <person name="Huntemann M."/>
            <person name="Wei C.-L."/>
            <person name="Han J."/>
            <person name="Detter J.C."/>
            <person name="Han C."/>
            <person name="Davenport K."/>
            <person name="Daligault H."/>
            <person name="Erkkila T."/>
            <person name="Gu W."/>
            <person name="Munk A.C.C."/>
            <person name="Teshima H."/>
            <person name="Xu Y."/>
            <person name="Chain P."/>
            <person name="Tapia R."/>
            <person name="Chen A."/>
            <person name="Krypides N."/>
            <person name="Mavromatis K."/>
            <person name="Markowitz V."/>
            <person name="Szeto E."/>
            <person name="Ivanova N."/>
            <person name="Mikhailova N."/>
            <person name="Ovchinnikova G."/>
            <person name="Pagani I."/>
            <person name="Pati A."/>
            <person name="Goodwin L."/>
            <person name="Peters L."/>
            <person name="Pitluck S."/>
            <person name="Woyke T."/>
            <person name="Pester M."/>
            <person name="Spring S."/>
            <person name="Ollivier B."/>
            <person name="Rattei T."/>
            <person name="Klenk H.-P."/>
            <person name="Wagner M."/>
            <person name="Loy A."/>
        </authorList>
    </citation>
    <scope>NUCLEOTIDE SEQUENCE [LARGE SCALE GENOMIC DNA]</scope>
    <source>
        <strain evidence="3">ATCC BAA-275 / DSM 13257 / NCIMB 13706 / S10</strain>
    </source>
</reference>
<dbReference type="EMBL" id="CP003629">
    <property type="protein sequence ID" value="AFQ42443.1"/>
    <property type="molecule type" value="Genomic_DNA"/>
</dbReference>
<dbReference type="STRING" id="768704.Desmer_0388"/>
<dbReference type="SUPFAM" id="SSF52980">
    <property type="entry name" value="Restriction endonuclease-like"/>
    <property type="match status" value="1"/>
</dbReference>
<dbReference type="GO" id="GO:0004519">
    <property type="term" value="F:endonuclease activity"/>
    <property type="evidence" value="ECO:0007669"/>
    <property type="project" value="UniProtKB-KW"/>
</dbReference>
<dbReference type="Pfam" id="PF08722">
    <property type="entry name" value="Tn7_TnsA-like_N"/>
    <property type="match status" value="1"/>
</dbReference>
<gene>
    <name evidence="2" type="ordered locus">Desmer_0388</name>
</gene>
<dbReference type="RefSeq" id="WP_014901365.1">
    <property type="nucleotide sequence ID" value="NC_018515.1"/>
</dbReference>
<evidence type="ECO:0000313" key="3">
    <source>
        <dbReference type="Proteomes" id="UP000005262"/>
    </source>
</evidence>
<proteinExistence type="predicted"/>
<accession>J7ITL7</accession>
<dbReference type="KEGG" id="dmi:Desmer_0388"/>
<dbReference type="Gene3D" id="3.40.1350.10">
    <property type="match status" value="1"/>
</dbReference>
<keyword evidence="2" id="KW-0255">Endonuclease</keyword>
<name>J7ITL7_DESMD</name>
<keyword evidence="2" id="KW-0378">Hydrolase</keyword>